<dbReference type="InterPro" id="IPR045070">
    <property type="entry name" value="MATE_MepA-like"/>
</dbReference>
<feature type="transmembrane region" description="Helical" evidence="10">
    <location>
        <begin position="171"/>
        <end position="190"/>
    </location>
</feature>
<dbReference type="InterPro" id="IPR048279">
    <property type="entry name" value="MdtK-like"/>
</dbReference>
<evidence type="ECO:0000256" key="9">
    <source>
        <dbReference type="ARBA" id="ARBA00023251"/>
    </source>
</evidence>
<feature type="transmembrane region" description="Helical" evidence="10">
    <location>
        <begin position="236"/>
        <end position="260"/>
    </location>
</feature>
<dbReference type="GO" id="GO:0015297">
    <property type="term" value="F:antiporter activity"/>
    <property type="evidence" value="ECO:0007669"/>
    <property type="project" value="InterPro"/>
</dbReference>
<accession>A0A369BAM4</accession>
<keyword evidence="8 10" id="KW-0472">Membrane</keyword>
<keyword evidence="6 10" id="KW-0812">Transmembrane</keyword>
<dbReference type="InterPro" id="IPR002528">
    <property type="entry name" value="MATE_fam"/>
</dbReference>
<evidence type="ECO:0000256" key="1">
    <source>
        <dbReference type="ARBA" id="ARBA00004651"/>
    </source>
</evidence>
<feature type="transmembrane region" description="Helical" evidence="10">
    <location>
        <begin position="283"/>
        <end position="305"/>
    </location>
</feature>
<dbReference type="GO" id="GO:0005886">
    <property type="term" value="C:plasma membrane"/>
    <property type="evidence" value="ECO:0007669"/>
    <property type="project" value="UniProtKB-SubCell"/>
</dbReference>
<dbReference type="Proteomes" id="UP000253034">
    <property type="component" value="Unassembled WGS sequence"/>
</dbReference>
<dbReference type="RefSeq" id="WP_114297322.1">
    <property type="nucleotide sequence ID" value="NZ_QPJT01000007.1"/>
</dbReference>
<evidence type="ECO:0000256" key="2">
    <source>
        <dbReference type="ARBA" id="ARBA00008417"/>
    </source>
</evidence>
<sequence length="458" mass="49822">MQHKRIQILENESVYKAMLKLSLPMVLGMLVQILYNLTDTFFVGKLNDHNQIAAVSLTMPLFMLLMALGSILGTGGASYLSRTIGEKDYKSAGKAVAIAFYSCIFLGIAITIPSLIFLKPIVGLLGTSPDTFQYSYDYSFILICSGVIILSNFAISQLLRAEGAAMESMMGMFIGTAVNIILDPVFIFLFKMGVTGAAVATVVGNIASLTYYILCYRGNKSMMSLSLSKFSFDGKIYLQILIIGIPASLNQMLMGVANIVSNNIAVSYGDIAVASMGVAQRVILMPIFIILGLAIGCQPLIGYSYGAGNYKRLKETVYKAILVGTVIGVFFTVVYMLFSRQFILLFIKQDEVVETGVIIMRALTFSLPFLAVQMVITSAMQAMGKALPSLILSISRQGLLYMPALLILNALFGFNGFIYSQALTDILVMFICLAMFIRSVSSLKPEPAADLQNGNMEV</sequence>
<feature type="transmembrane region" description="Helical" evidence="10">
    <location>
        <begin position="418"/>
        <end position="437"/>
    </location>
</feature>
<comment type="caution">
    <text evidence="11">The sequence shown here is derived from an EMBL/GenBank/DDBJ whole genome shotgun (WGS) entry which is preliminary data.</text>
</comment>
<feature type="transmembrane region" description="Helical" evidence="10">
    <location>
        <begin position="317"/>
        <end position="338"/>
    </location>
</feature>
<proteinExistence type="inferred from homology"/>
<feature type="transmembrane region" description="Helical" evidence="10">
    <location>
        <begin position="21"/>
        <end position="37"/>
    </location>
</feature>
<gene>
    <name evidence="11" type="ORF">DFR58_107163</name>
</gene>
<evidence type="ECO:0000313" key="11">
    <source>
        <dbReference type="EMBL" id="RCX17616.1"/>
    </source>
</evidence>
<feature type="transmembrane region" description="Helical" evidence="10">
    <location>
        <begin position="57"/>
        <end position="80"/>
    </location>
</feature>
<dbReference type="NCBIfam" id="TIGR00797">
    <property type="entry name" value="matE"/>
    <property type="match status" value="1"/>
</dbReference>
<dbReference type="PIRSF" id="PIRSF006603">
    <property type="entry name" value="DinF"/>
    <property type="match status" value="1"/>
</dbReference>
<dbReference type="OrthoDB" id="9811110at2"/>
<keyword evidence="4" id="KW-0813">Transport</keyword>
<dbReference type="GO" id="GO:0042910">
    <property type="term" value="F:xenobiotic transmembrane transporter activity"/>
    <property type="evidence" value="ECO:0007669"/>
    <property type="project" value="InterPro"/>
</dbReference>
<keyword evidence="7 10" id="KW-1133">Transmembrane helix</keyword>
<evidence type="ECO:0000256" key="8">
    <source>
        <dbReference type="ARBA" id="ARBA00023136"/>
    </source>
</evidence>
<comment type="similarity">
    <text evidence="2">Belongs to the multi antimicrobial extrusion (MATE) (TC 2.A.66.1) family. MepA subfamily.</text>
</comment>
<organism evidence="11 12">
    <name type="scientific">Anaerobacterium chartisolvens</name>
    <dbReference type="NCBI Taxonomy" id="1297424"/>
    <lineage>
        <taxon>Bacteria</taxon>
        <taxon>Bacillati</taxon>
        <taxon>Bacillota</taxon>
        <taxon>Clostridia</taxon>
        <taxon>Eubacteriales</taxon>
        <taxon>Oscillospiraceae</taxon>
        <taxon>Anaerobacterium</taxon>
    </lineage>
</organism>
<evidence type="ECO:0000256" key="3">
    <source>
        <dbReference type="ARBA" id="ARBA00022106"/>
    </source>
</evidence>
<keyword evidence="5" id="KW-1003">Cell membrane</keyword>
<keyword evidence="9" id="KW-0046">Antibiotic resistance</keyword>
<evidence type="ECO:0000256" key="4">
    <source>
        <dbReference type="ARBA" id="ARBA00022448"/>
    </source>
</evidence>
<feature type="transmembrane region" description="Helical" evidence="10">
    <location>
        <begin position="138"/>
        <end position="159"/>
    </location>
</feature>
<protein>
    <recommendedName>
        <fullName evidence="3">Multidrug export protein MepA</fullName>
    </recommendedName>
</protein>
<dbReference type="AlphaFoldDB" id="A0A369BAM4"/>
<keyword evidence="12" id="KW-1185">Reference proteome</keyword>
<dbReference type="Pfam" id="PF01554">
    <property type="entry name" value="MatE"/>
    <property type="match status" value="2"/>
</dbReference>
<dbReference type="PANTHER" id="PTHR43823:SF3">
    <property type="entry name" value="MULTIDRUG EXPORT PROTEIN MEPA"/>
    <property type="match status" value="1"/>
</dbReference>
<evidence type="ECO:0000256" key="10">
    <source>
        <dbReference type="SAM" id="Phobius"/>
    </source>
</evidence>
<evidence type="ECO:0000256" key="7">
    <source>
        <dbReference type="ARBA" id="ARBA00022989"/>
    </source>
</evidence>
<evidence type="ECO:0000313" key="12">
    <source>
        <dbReference type="Proteomes" id="UP000253034"/>
    </source>
</evidence>
<feature type="transmembrane region" description="Helical" evidence="10">
    <location>
        <begin position="358"/>
        <end position="378"/>
    </location>
</feature>
<comment type="subcellular location">
    <subcellularLocation>
        <location evidence="1">Cell membrane</location>
        <topology evidence="1">Multi-pass membrane protein</topology>
    </subcellularLocation>
</comment>
<dbReference type="CDD" id="cd13143">
    <property type="entry name" value="MATE_MepA_like"/>
    <property type="match status" value="1"/>
</dbReference>
<dbReference type="GO" id="GO:0046677">
    <property type="term" value="P:response to antibiotic"/>
    <property type="evidence" value="ECO:0007669"/>
    <property type="project" value="UniProtKB-KW"/>
</dbReference>
<feature type="transmembrane region" description="Helical" evidence="10">
    <location>
        <begin position="196"/>
        <end position="215"/>
    </location>
</feature>
<dbReference type="EMBL" id="QPJT01000007">
    <property type="protein sequence ID" value="RCX17616.1"/>
    <property type="molecule type" value="Genomic_DNA"/>
</dbReference>
<reference evidence="11 12" key="1">
    <citation type="submission" date="2018-07" db="EMBL/GenBank/DDBJ databases">
        <title>Genomic Encyclopedia of Type Strains, Phase IV (KMG-IV): sequencing the most valuable type-strain genomes for metagenomic binning, comparative biology and taxonomic classification.</title>
        <authorList>
            <person name="Goeker M."/>
        </authorList>
    </citation>
    <scope>NUCLEOTIDE SEQUENCE [LARGE SCALE GENOMIC DNA]</scope>
    <source>
        <strain evidence="11 12">DSM 27016</strain>
    </source>
</reference>
<evidence type="ECO:0000256" key="5">
    <source>
        <dbReference type="ARBA" id="ARBA00022475"/>
    </source>
</evidence>
<dbReference type="InterPro" id="IPR051327">
    <property type="entry name" value="MATE_MepA_subfamily"/>
</dbReference>
<feature type="transmembrane region" description="Helical" evidence="10">
    <location>
        <begin position="390"/>
        <end position="412"/>
    </location>
</feature>
<feature type="transmembrane region" description="Helical" evidence="10">
    <location>
        <begin position="92"/>
        <end position="118"/>
    </location>
</feature>
<evidence type="ECO:0000256" key="6">
    <source>
        <dbReference type="ARBA" id="ARBA00022692"/>
    </source>
</evidence>
<dbReference type="PANTHER" id="PTHR43823">
    <property type="entry name" value="SPORULATION PROTEIN YKVU"/>
    <property type="match status" value="1"/>
</dbReference>
<name>A0A369BAM4_9FIRM</name>